<organism evidence="1 2">
    <name type="scientific">Nosema bombycis (strain CQ1 / CVCC 102059)</name>
    <name type="common">Microsporidian parasite</name>
    <name type="synonym">Pebrine of silkworm</name>
    <dbReference type="NCBI Taxonomy" id="578461"/>
    <lineage>
        <taxon>Eukaryota</taxon>
        <taxon>Fungi</taxon>
        <taxon>Fungi incertae sedis</taxon>
        <taxon>Microsporidia</taxon>
        <taxon>Nosematidae</taxon>
        <taxon>Nosema</taxon>
    </lineage>
</organism>
<protein>
    <submittedName>
        <fullName evidence="1">Uncharacterized protein</fullName>
    </submittedName>
</protein>
<dbReference type="AlphaFoldDB" id="R0KXH3"/>
<dbReference type="VEuPathDB" id="MicrosporidiaDB:NBO_13g0064"/>
<evidence type="ECO:0000313" key="2">
    <source>
        <dbReference type="Proteomes" id="UP000016927"/>
    </source>
</evidence>
<keyword evidence="2" id="KW-1185">Reference proteome</keyword>
<dbReference type="OrthoDB" id="10379542at2759"/>
<sequence>MDNIFINEPGLKEFNVILMQEKLLKEDRGHLRLCIRNYKHMKNLAKFVSNKRLFFISRFYNSKSDYDSFKFIHILKNKISYKKFFKFKKKSKRIMFDYIHNTDQFFSNLSLQMISNGLQKLYFNTFINSNSLFNICDKVSNNDKGLETSYVENIKSQNESEINMLPVDQPLEKFFTSSFSDLSDTAQDKPFVNLFVKDPIFESFFVNDSLFFEKGDDRCCFLESQTDKSQNSIKGNLFKNDMSFKKNESNRPNRNSSILFRNDNSEKVFMSNDLDIMNQNPHEDIPKLIDLNSFFSENNEEINFNFKKINDKRMTSRILEEKDGNVQKSNDPKKEYDFILKKNTTSNSNYKFVKVYRTNASSKKVSVNSTKRERKVTFAESCEGLPHNTTEVKPILQKPGKSKRIKITKTKQAVFIQRLS</sequence>
<accession>R0KXH3</accession>
<name>R0KXH3_NOSB1</name>
<dbReference type="EMBL" id="KB908921">
    <property type="protein sequence ID" value="EOB14887.1"/>
    <property type="molecule type" value="Genomic_DNA"/>
</dbReference>
<gene>
    <name evidence="1" type="ORF">NBO_13g0064</name>
</gene>
<reference evidence="1 2" key="1">
    <citation type="journal article" date="2013" name="BMC Genomics">
        <title>Comparative genomics of parasitic silkworm microsporidia reveal an association between genome expansion and host adaptation.</title>
        <authorList>
            <person name="Pan G."/>
            <person name="Xu J."/>
            <person name="Li T."/>
            <person name="Xia Q."/>
            <person name="Liu S.L."/>
            <person name="Zhang G."/>
            <person name="Li S."/>
            <person name="Li C."/>
            <person name="Liu H."/>
            <person name="Yang L."/>
            <person name="Liu T."/>
            <person name="Zhang X."/>
            <person name="Wu Z."/>
            <person name="Fan W."/>
            <person name="Dang X."/>
            <person name="Xiang H."/>
            <person name="Tao M."/>
            <person name="Li Y."/>
            <person name="Hu J."/>
            <person name="Li Z."/>
            <person name="Lin L."/>
            <person name="Luo J."/>
            <person name="Geng L."/>
            <person name="Wang L."/>
            <person name="Long M."/>
            <person name="Wan Y."/>
            <person name="He N."/>
            <person name="Zhang Z."/>
            <person name="Lu C."/>
            <person name="Keeling P.J."/>
            <person name="Wang J."/>
            <person name="Xiang Z."/>
            <person name="Zhou Z."/>
        </authorList>
    </citation>
    <scope>NUCLEOTIDE SEQUENCE [LARGE SCALE GENOMIC DNA]</scope>
    <source>
        <strain evidence="2">CQ1 / CVCC 102059</strain>
    </source>
</reference>
<evidence type="ECO:0000313" key="1">
    <source>
        <dbReference type="EMBL" id="EOB14887.1"/>
    </source>
</evidence>
<proteinExistence type="predicted"/>
<dbReference type="HOGENOM" id="CLU_653990_0_0_1"/>
<dbReference type="Proteomes" id="UP000016927">
    <property type="component" value="Unassembled WGS sequence"/>
</dbReference>